<dbReference type="Proteomes" id="UP000054785">
    <property type="component" value="Unassembled WGS sequence"/>
</dbReference>
<protein>
    <submittedName>
        <fullName evidence="1">Uncharacterized protein</fullName>
    </submittedName>
</protein>
<dbReference type="RefSeq" id="WP_238582812.1">
    <property type="nucleotide sequence ID" value="NZ_CAAAHN010000022.1"/>
</dbReference>
<evidence type="ECO:0000313" key="2">
    <source>
        <dbReference type="Proteomes" id="UP000054785"/>
    </source>
</evidence>
<dbReference type="EMBL" id="LNYC01000052">
    <property type="protein sequence ID" value="KTC98938.1"/>
    <property type="molecule type" value="Genomic_DNA"/>
</dbReference>
<sequence length="147" mass="17038">MEGQLLPFSVRIPPLTTLQSLCNDEVVAHFCRQHPEYNTSEAVQVFKDLLSWMWLTLERKARGRATWMFGPLLILDAMWHSFILHTRAYCAFCEAHFGTYFHHDVESPAAPFEPAPEMLEDYLSDCFAKLGEAWVMRYFGDAFSELP</sequence>
<dbReference type="PATRIC" id="fig|45065.4.peg.1493"/>
<comment type="caution">
    <text evidence="1">The sequence shown here is derived from an EMBL/GenBank/DDBJ whole genome shotgun (WGS) entry which is preliminary data.</text>
</comment>
<proteinExistence type="predicted"/>
<name>A0A0W0TUA3_9GAMM</name>
<evidence type="ECO:0000313" key="1">
    <source>
        <dbReference type="EMBL" id="KTC98938.1"/>
    </source>
</evidence>
<dbReference type="AlphaFoldDB" id="A0A0W0TUA3"/>
<organism evidence="1 2">
    <name type="scientific">Legionella geestiana</name>
    <dbReference type="NCBI Taxonomy" id="45065"/>
    <lineage>
        <taxon>Bacteria</taxon>
        <taxon>Pseudomonadati</taxon>
        <taxon>Pseudomonadota</taxon>
        <taxon>Gammaproteobacteria</taxon>
        <taxon>Legionellales</taxon>
        <taxon>Legionellaceae</taxon>
        <taxon>Legionella</taxon>
    </lineage>
</organism>
<keyword evidence="2" id="KW-1185">Reference proteome</keyword>
<accession>A0A0W0TUA3</accession>
<gene>
    <name evidence="1" type="ORF">Lgee_1384</name>
</gene>
<reference evidence="1 2" key="1">
    <citation type="submission" date="2015-11" db="EMBL/GenBank/DDBJ databases">
        <title>Genomic analysis of 38 Legionella species identifies large and diverse effector repertoires.</title>
        <authorList>
            <person name="Burstein D."/>
            <person name="Amaro F."/>
            <person name="Zusman T."/>
            <person name="Lifshitz Z."/>
            <person name="Cohen O."/>
            <person name="Gilbert J.A."/>
            <person name="Pupko T."/>
            <person name="Shuman H.A."/>
            <person name="Segal G."/>
        </authorList>
    </citation>
    <scope>NUCLEOTIDE SEQUENCE [LARGE SCALE GENOMIC DNA]</scope>
    <source>
        <strain evidence="1 2">ATCC 49504</strain>
    </source>
</reference>